<keyword evidence="1" id="KW-0472">Membrane</keyword>
<organism evidence="3 4">
    <name type="scientific">Trichoglossum hirsutum</name>
    <dbReference type="NCBI Taxonomy" id="265104"/>
    <lineage>
        <taxon>Eukaryota</taxon>
        <taxon>Fungi</taxon>
        <taxon>Dikarya</taxon>
        <taxon>Ascomycota</taxon>
        <taxon>Pezizomycotina</taxon>
        <taxon>Geoglossomycetes</taxon>
        <taxon>Geoglossales</taxon>
        <taxon>Geoglossaceae</taxon>
        <taxon>Trichoglossum</taxon>
    </lineage>
</organism>
<dbReference type="EMBL" id="JAGHQM010003824">
    <property type="protein sequence ID" value="KAH0541276.1"/>
    <property type="molecule type" value="Genomic_DNA"/>
</dbReference>
<dbReference type="SUPFAM" id="SSF158472">
    <property type="entry name" value="HAMP domain-like"/>
    <property type="match status" value="1"/>
</dbReference>
<dbReference type="PROSITE" id="PS50885">
    <property type="entry name" value="HAMP"/>
    <property type="match status" value="1"/>
</dbReference>
<comment type="caution">
    <text evidence="3">The sequence shown here is derived from an EMBL/GenBank/DDBJ whole genome shotgun (WGS) entry which is preliminary data.</text>
</comment>
<accession>A0A9P8I9K7</accession>
<reference evidence="3" key="1">
    <citation type="submission" date="2021-03" db="EMBL/GenBank/DDBJ databases">
        <title>Comparative genomics and phylogenomic investigation of the class Geoglossomycetes provide insights into ecological specialization and systematics.</title>
        <authorList>
            <person name="Melie T."/>
            <person name="Pirro S."/>
            <person name="Miller A.N."/>
            <person name="Quandt A."/>
        </authorList>
    </citation>
    <scope>NUCLEOTIDE SEQUENCE</scope>
    <source>
        <strain evidence="3">CAQ_001_2017</strain>
    </source>
</reference>
<name>A0A9P8I9K7_9PEZI</name>
<evidence type="ECO:0000256" key="1">
    <source>
        <dbReference type="SAM" id="Phobius"/>
    </source>
</evidence>
<dbReference type="GO" id="GO:0016020">
    <property type="term" value="C:membrane"/>
    <property type="evidence" value="ECO:0007669"/>
    <property type="project" value="InterPro"/>
</dbReference>
<keyword evidence="1" id="KW-1133">Transmembrane helix</keyword>
<keyword evidence="1" id="KW-0812">Transmembrane</keyword>
<dbReference type="GO" id="GO:0007165">
    <property type="term" value="P:signal transduction"/>
    <property type="evidence" value="ECO:0007669"/>
    <property type="project" value="InterPro"/>
</dbReference>
<feature type="transmembrane region" description="Helical" evidence="1">
    <location>
        <begin position="137"/>
        <end position="159"/>
    </location>
</feature>
<feature type="non-terminal residue" evidence="3">
    <location>
        <position position="219"/>
    </location>
</feature>
<proteinExistence type="predicted"/>
<dbReference type="Proteomes" id="UP000750711">
    <property type="component" value="Unassembled WGS sequence"/>
</dbReference>
<evidence type="ECO:0000313" key="3">
    <source>
        <dbReference type="EMBL" id="KAH0541276.1"/>
    </source>
</evidence>
<protein>
    <recommendedName>
        <fullName evidence="2">HAMP domain-containing protein</fullName>
    </recommendedName>
</protein>
<keyword evidence="4" id="KW-1185">Reference proteome</keyword>
<evidence type="ECO:0000259" key="2">
    <source>
        <dbReference type="PROSITE" id="PS50885"/>
    </source>
</evidence>
<feature type="domain" description="HAMP" evidence="2">
    <location>
        <begin position="161"/>
        <end position="213"/>
    </location>
</feature>
<dbReference type="Gene3D" id="6.10.340.10">
    <property type="match status" value="1"/>
</dbReference>
<dbReference type="AlphaFoldDB" id="A0A9P8I9K7"/>
<dbReference type="InterPro" id="IPR003660">
    <property type="entry name" value="HAMP_dom"/>
</dbReference>
<gene>
    <name evidence="3" type="ORF">GP486_008721</name>
</gene>
<evidence type="ECO:0000313" key="4">
    <source>
        <dbReference type="Proteomes" id="UP000750711"/>
    </source>
</evidence>
<sequence>MQVMVSEVQGKLAEQGGTYDGKLIYQGSRSQLQKLIEDIAQTHATDINIYDLDGNLEVSSNLLVYNKGILSNKMHPLAYYNMHDLNTIQFANDEHLGGVPYLSVYRPLRDENGNAFAYINLPSFTDQDELKEEISNFLVTIINLNAFIFLIAGTIALFLTNRITISFLLISKKMQEINLGKTNEVIEWNRNDEIGGLVKEYNKMVRKLEDSAVALAKSE</sequence>